<evidence type="ECO:0000256" key="10">
    <source>
        <dbReference type="PROSITE-ProRule" id="PRU10076"/>
    </source>
</evidence>
<name>I0A1K8_FERFK</name>
<dbReference type="PIRSF" id="PIRSF015592">
    <property type="entry name" value="Prld-crbxl_pptds"/>
    <property type="match status" value="1"/>
</dbReference>
<keyword evidence="8 9" id="KW-0788">Thiol protease</keyword>
<comment type="similarity">
    <text evidence="4 9">Belongs to the peptidase C15 family.</text>
</comment>
<protein>
    <recommendedName>
        <fullName evidence="9">Pyrrolidone-carboxylate peptidase</fullName>
        <ecNumber evidence="9">3.4.19.3</ecNumber>
    </recommendedName>
    <alternativeName>
        <fullName evidence="9">5-oxoprolyl-peptidase</fullName>
    </alternativeName>
    <alternativeName>
        <fullName evidence="9">Pyroglutamyl-peptidase I</fullName>
        <shortName evidence="9">PGP-I</shortName>
        <shortName evidence="9">Pyrase</shortName>
    </alternativeName>
</protein>
<dbReference type="FunCoup" id="I0A1K8">
    <property type="interactions" value="22"/>
</dbReference>
<dbReference type="EMBL" id="CP003423">
    <property type="protein sequence ID" value="AFH42865.1"/>
    <property type="molecule type" value="Genomic_DNA"/>
</dbReference>
<feature type="active site" evidence="9 10">
    <location>
        <position position="85"/>
    </location>
</feature>
<dbReference type="InterPro" id="IPR033693">
    <property type="entry name" value="PGPEP1_Glu_AS"/>
</dbReference>
<dbReference type="HOGENOM" id="CLU_043960_4_0_2"/>
<evidence type="ECO:0000313" key="13">
    <source>
        <dbReference type="Proteomes" id="UP000007391"/>
    </source>
</evidence>
<dbReference type="HAMAP" id="MF_00417">
    <property type="entry name" value="Pyrrolid_peptidase"/>
    <property type="match status" value="1"/>
</dbReference>
<dbReference type="Pfam" id="PF01470">
    <property type="entry name" value="Peptidase_C15"/>
    <property type="match status" value="1"/>
</dbReference>
<dbReference type="InterPro" id="IPR029762">
    <property type="entry name" value="PGP-I_bact-type"/>
</dbReference>
<dbReference type="PANTHER" id="PTHR23402:SF1">
    <property type="entry name" value="PYROGLUTAMYL-PEPTIDASE I"/>
    <property type="match status" value="1"/>
</dbReference>
<keyword evidence="7 9" id="KW-0378">Hydrolase</keyword>
<dbReference type="InParanoid" id="I0A1K8"/>
<dbReference type="eggNOG" id="arCOG05850">
    <property type="taxonomic scope" value="Archaea"/>
</dbReference>
<dbReference type="PRINTS" id="PR00706">
    <property type="entry name" value="PYROGLUPTASE"/>
</dbReference>
<feature type="active site" evidence="9">
    <location>
        <position position="172"/>
    </location>
</feature>
<dbReference type="NCBIfam" id="NF009676">
    <property type="entry name" value="PRK13197.1"/>
    <property type="match status" value="1"/>
</dbReference>
<organism evidence="12 13">
    <name type="scientific">Fervidicoccus fontis (strain DSM 19380 / JCM 18336 / VKM B-2539 / Kam940)</name>
    <dbReference type="NCBI Taxonomy" id="1163730"/>
    <lineage>
        <taxon>Archaea</taxon>
        <taxon>Thermoproteota</taxon>
        <taxon>Thermoprotei</taxon>
        <taxon>Fervidicoccales</taxon>
        <taxon>Fervidicoccaceae</taxon>
        <taxon>Fervidicoccus</taxon>
    </lineage>
</organism>
<dbReference type="Proteomes" id="UP000007391">
    <property type="component" value="Chromosome"/>
</dbReference>
<dbReference type="PANTHER" id="PTHR23402">
    <property type="entry name" value="PROTEASE FAMILY C15 PYROGLUTAMYL-PEPTIDASE I-RELATED"/>
    <property type="match status" value="1"/>
</dbReference>
<reference evidence="13" key="1">
    <citation type="submission" date="2012-03" db="EMBL/GenBank/DDBJ databases">
        <title>Fervidicoccus fontis complete genome analysis confirms its distinct phylogenetic position and predicts its environmental function.</title>
        <authorList>
            <person name="Lebedinsky A.V."/>
            <person name="Mardanov A.V."/>
            <person name="Gumerov V.M."/>
            <person name="Beletsky A.V."/>
            <person name="Kublanov I.V."/>
            <person name="Perevalova A.A."/>
            <person name="Bonch-Osmolovskaya E.A."/>
            <person name="Ravin N.V."/>
            <person name="Skryabin K.G."/>
        </authorList>
    </citation>
    <scope>NUCLEOTIDE SEQUENCE [LARGE SCALE GENOMIC DNA]</scope>
    <source>
        <strain evidence="13">DSM 19380 / VKM B-2539 / Kam940</strain>
    </source>
</reference>
<dbReference type="SUPFAM" id="SSF53182">
    <property type="entry name" value="Pyrrolidone carboxyl peptidase (pyroglutamate aminopeptidase)"/>
    <property type="match status" value="1"/>
</dbReference>
<dbReference type="PROSITE" id="PS01333">
    <property type="entry name" value="PYRASE_GLU"/>
    <property type="match status" value="1"/>
</dbReference>
<reference evidence="12 13" key="2">
    <citation type="journal article" date="2014" name="Extremophiles">
        <title>Analysis of the complete genome of Fervidococcus fontis confirms the distinct phylogenetic position of the order Fervidicoccales and suggests its environmental function.</title>
        <authorList>
            <person name="Lebedinsky A.V."/>
            <person name="Mardanov A.V."/>
            <person name="Kublanov I.V."/>
            <person name="Gumerov V.M."/>
            <person name="Beletsky A.V."/>
            <person name="Perevalova A.A."/>
            <person name="Bidzhieva S.Kh."/>
            <person name="Bonch-Osmolovskaya E.A."/>
            <person name="Skryabin K.G."/>
            <person name="Ravin N.V."/>
        </authorList>
    </citation>
    <scope>NUCLEOTIDE SEQUENCE [LARGE SCALE GENOMIC DNA]</scope>
    <source>
        <strain evidence="13">DSM 19380 / VKM B-2539 / Kam940</strain>
    </source>
</reference>
<feature type="active site" evidence="9 11">
    <location>
        <position position="148"/>
    </location>
</feature>
<dbReference type="AlphaFoldDB" id="I0A1K8"/>
<dbReference type="Gene3D" id="3.40.630.20">
    <property type="entry name" value="Peptidase C15, pyroglutamyl peptidase I-like"/>
    <property type="match status" value="1"/>
</dbReference>
<dbReference type="InterPro" id="IPR000816">
    <property type="entry name" value="Peptidase_C15"/>
</dbReference>
<dbReference type="PROSITE" id="PS01334">
    <property type="entry name" value="PYRASE_CYS"/>
    <property type="match status" value="1"/>
</dbReference>
<keyword evidence="13" id="KW-1185">Reference proteome</keyword>
<evidence type="ECO:0000313" key="12">
    <source>
        <dbReference type="EMBL" id="AFH42865.1"/>
    </source>
</evidence>
<dbReference type="OrthoDB" id="39672at2157"/>
<dbReference type="GeneID" id="12449962"/>
<dbReference type="GO" id="GO:0005829">
    <property type="term" value="C:cytosol"/>
    <property type="evidence" value="ECO:0007669"/>
    <property type="project" value="InterPro"/>
</dbReference>
<dbReference type="CDD" id="cd00501">
    <property type="entry name" value="Peptidase_C15"/>
    <property type="match status" value="1"/>
</dbReference>
<dbReference type="InterPro" id="IPR016125">
    <property type="entry name" value="Peptidase_C15-like"/>
</dbReference>
<comment type="catalytic activity">
    <reaction evidence="1 9 10">
        <text>Release of an N-terminal pyroglutamyl group from a polypeptide, the second amino acid generally not being Pro.</text>
        <dbReference type="EC" id="3.4.19.3"/>
    </reaction>
</comment>
<comment type="subcellular location">
    <subcellularLocation>
        <location evidence="3 9">Cytoplasm</location>
    </subcellularLocation>
</comment>
<dbReference type="GO" id="GO:0016920">
    <property type="term" value="F:pyroglutamyl-peptidase activity"/>
    <property type="evidence" value="ECO:0007669"/>
    <property type="project" value="UniProtKB-UniRule"/>
</dbReference>
<dbReference type="KEGG" id="ffo:FFONT_0877"/>
<dbReference type="NCBIfam" id="TIGR00504">
    <property type="entry name" value="pyro_pdase"/>
    <property type="match status" value="1"/>
</dbReference>
<evidence type="ECO:0000256" key="6">
    <source>
        <dbReference type="ARBA" id="ARBA00022670"/>
    </source>
</evidence>
<proteinExistence type="inferred from homology"/>
<dbReference type="STRING" id="1163730.FFONT_0877"/>
<dbReference type="EC" id="3.4.19.3" evidence="9"/>
<gene>
    <name evidence="9" type="primary">pcp</name>
    <name evidence="12" type="ordered locus">FFONT_0877</name>
</gene>
<evidence type="ECO:0000256" key="2">
    <source>
        <dbReference type="ARBA" id="ARBA00002280"/>
    </source>
</evidence>
<evidence type="ECO:0000256" key="4">
    <source>
        <dbReference type="ARBA" id="ARBA00006641"/>
    </source>
</evidence>
<keyword evidence="5 9" id="KW-0963">Cytoplasm</keyword>
<sequence>MEKYKILVTGFEPFGGYKQNPSQIIAEHLPEKIEKEMPNVELQTAILPVAYKKAKDKLLTLLDSYKPDIVLSMGLWAGISYVTMERVAVNIMDARIPDNDGYQPIDEPIYTEGPNAYFSTLPIKSIVKRLKESGIPASVSNTAGTFLCNYVMYIALHSRATKGYPRRSGYMHVPLLPEQTASVKSEFGIPPSMSLENMIRAAIITLKVTVEKFYVGDEKILL</sequence>
<comment type="subunit">
    <text evidence="9">Homotetramer.</text>
</comment>
<dbReference type="GO" id="GO:0006508">
    <property type="term" value="P:proteolysis"/>
    <property type="evidence" value="ECO:0007669"/>
    <property type="project" value="UniProtKB-KW"/>
</dbReference>
<accession>I0A1K8</accession>
<dbReference type="InterPro" id="IPR036440">
    <property type="entry name" value="Peptidase_C15-like_sf"/>
</dbReference>
<dbReference type="FunFam" id="3.40.630.20:FF:000001">
    <property type="entry name" value="Pyrrolidone-carboxylate peptidase"/>
    <property type="match status" value="1"/>
</dbReference>
<dbReference type="InterPro" id="IPR033694">
    <property type="entry name" value="PGPEP1_Cys_AS"/>
</dbReference>
<dbReference type="RefSeq" id="WP_014558014.1">
    <property type="nucleotide sequence ID" value="NC_017461.1"/>
</dbReference>
<evidence type="ECO:0000256" key="9">
    <source>
        <dbReference type="HAMAP-Rule" id="MF_00417"/>
    </source>
</evidence>
<comment type="function">
    <text evidence="2 9">Removes 5-oxoproline from various penultimate amino acid residues except L-proline.</text>
</comment>
<dbReference type="MEROPS" id="C15.001"/>
<evidence type="ECO:0000256" key="1">
    <source>
        <dbReference type="ARBA" id="ARBA00001770"/>
    </source>
</evidence>
<evidence type="ECO:0000256" key="5">
    <source>
        <dbReference type="ARBA" id="ARBA00022490"/>
    </source>
</evidence>
<evidence type="ECO:0000256" key="8">
    <source>
        <dbReference type="ARBA" id="ARBA00022807"/>
    </source>
</evidence>
<evidence type="ECO:0000256" key="11">
    <source>
        <dbReference type="PROSITE-ProRule" id="PRU10077"/>
    </source>
</evidence>
<evidence type="ECO:0000256" key="7">
    <source>
        <dbReference type="ARBA" id="ARBA00022801"/>
    </source>
</evidence>
<evidence type="ECO:0000256" key="3">
    <source>
        <dbReference type="ARBA" id="ARBA00004496"/>
    </source>
</evidence>
<keyword evidence="6 9" id="KW-0645">Protease</keyword>